<sequence>MKKSISLAVLLCLLLGVCNVAFAETAPEAESIDLSQYKLTDEPATLSFVALRGQSTGEPQDQFMWQWLEELTGVTCEVQYIDNTVWPDRKTILMASGDYPDIFFSPTFTTAEIARFGAEGIFIDLNDLVDEYGENIRWAIEEWVPGTRAAATLPDGSLYTLPYVNKGNLIYSDMRTWINQAWLDNLGLEMPTTLTELYEVLKAFKEGDPNGNGEADEIPWSGSWEYAPKGNGPIFNALGFITDGNNIAIKDGQAVYMPLHEDYKLYLEFMHQLYAEGLIDPDIFTQTTEQYRVKGRDGVIGYSGDAAPFLMTAYEDNCFEYQHILPLTSDVNDTPMYYQQNGYSMGFAQISDNCEDPVLAIRFLDLLYDPYIAWGCLYGPTYFTETMPEDDAWAPFGEYVSTVTEEDIAAGKYPEAMLGVPVFKYYVQISQPTWEESEWEYEMRTTVVNPEDLGPWDWYCRYIGPRDKGTGFHMGLDEWSAASLAYGVDCYAAINADVTTFEGAWRSSQINTITEYFTQGMPTVWFTEDQQEVIDELWTPLEDYVKQMEAKFITGATPLSDYDAFVEELRKLGAEEVQQVYQDATAAYFAAQ</sequence>
<reference evidence="3" key="2">
    <citation type="journal article" date="2021" name="PeerJ">
        <title>Extensive microbial diversity within the chicken gut microbiome revealed by metagenomics and culture.</title>
        <authorList>
            <person name="Gilroy R."/>
            <person name="Ravi A."/>
            <person name="Getino M."/>
            <person name="Pursley I."/>
            <person name="Horton D.L."/>
            <person name="Alikhan N.F."/>
            <person name="Baker D."/>
            <person name="Gharbi K."/>
            <person name="Hall N."/>
            <person name="Watson M."/>
            <person name="Adriaenssens E.M."/>
            <person name="Foster-Nyarko E."/>
            <person name="Jarju S."/>
            <person name="Secka A."/>
            <person name="Antonio M."/>
            <person name="Oren A."/>
            <person name="Chaudhuri R.R."/>
            <person name="La Ragione R."/>
            <person name="Hildebrand F."/>
            <person name="Pallen M.J."/>
        </authorList>
    </citation>
    <scope>NUCLEOTIDE SEQUENCE</scope>
    <source>
        <strain evidence="3">13766</strain>
    </source>
</reference>
<dbReference type="PANTHER" id="PTHR43649:SF33">
    <property type="entry name" value="POLYGALACTURONAN_RHAMNOGALACTURONAN-BINDING PROTEIN YTCQ"/>
    <property type="match status" value="1"/>
</dbReference>
<gene>
    <name evidence="3" type="ORF">IAA84_11310</name>
</gene>
<evidence type="ECO:0000313" key="3">
    <source>
        <dbReference type="EMBL" id="HIS93596.1"/>
    </source>
</evidence>
<protein>
    <submittedName>
        <fullName evidence="3">Extracellular solute-binding protein</fullName>
    </submittedName>
</protein>
<reference evidence="3" key="1">
    <citation type="submission" date="2020-10" db="EMBL/GenBank/DDBJ databases">
        <authorList>
            <person name="Gilroy R."/>
        </authorList>
    </citation>
    <scope>NUCLEOTIDE SEQUENCE</scope>
    <source>
        <strain evidence="3">13766</strain>
    </source>
</reference>
<evidence type="ECO:0000313" key="4">
    <source>
        <dbReference type="Proteomes" id="UP000824140"/>
    </source>
</evidence>
<dbReference type="EMBL" id="DVJN01000217">
    <property type="protein sequence ID" value="HIS93596.1"/>
    <property type="molecule type" value="Genomic_DNA"/>
</dbReference>
<organism evidence="3 4">
    <name type="scientific">Candidatus Alectryocaccomicrobium excrementavium</name>
    <dbReference type="NCBI Taxonomy" id="2840668"/>
    <lineage>
        <taxon>Bacteria</taxon>
        <taxon>Bacillati</taxon>
        <taxon>Bacillota</taxon>
        <taxon>Clostridia</taxon>
        <taxon>Candidatus Alectryocaccomicrobium</taxon>
    </lineage>
</organism>
<feature type="signal peptide" evidence="2">
    <location>
        <begin position="1"/>
        <end position="23"/>
    </location>
</feature>
<dbReference type="Gene3D" id="3.40.190.10">
    <property type="entry name" value="Periplasmic binding protein-like II"/>
    <property type="match status" value="3"/>
</dbReference>
<dbReference type="SUPFAM" id="SSF53850">
    <property type="entry name" value="Periplasmic binding protein-like II"/>
    <property type="match status" value="1"/>
</dbReference>
<evidence type="ECO:0000256" key="1">
    <source>
        <dbReference type="ARBA" id="ARBA00022729"/>
    </source>
</evidence>
<name>A0A9D1K6P8_9FIRM</name>
<evidence type="ECO:0000256" key="2">
    <source>
        <dbReference type="SAM" id="SignalP"/>
    </source>
</evidence>
<dbReference type="AlphaFoldDB" id="A0A9D1K6P8"/>
<comment type="caution">
    <text evidence="3">The sequence shown here is derived from an EMBL/GenBank/DDBJ whole genome shotgun (WGS) entry which is preliminary data.</text>
</comment>
<accession>A0A9D1K6P8</accession>
<dbReference type="PANTHER" id="PTHR43649">
    <property type="entry name" value="ARABINOSE-BINDING PROTEIN-RELATED"/>
    <property type="match status" value="1"/>
</dbReference>
<feature type="chain" id="PRO_5038953149" evidence="2">
    <location>
        <begin position="24"/>
        <end position="592"/>
    </location>
</feature>
<dbReference type="Proteomes" id="UP000824140">
    <property type="component" value="Unassembled WGS sequence"/>
</dbReference>
<dbReference type="InterPro" id="IPR050490">
    <property type="entry name" value="Bact_solute-bd_prot1"/>
</dbReference>
<proteinExistence type="predicted"/>
<keyword evidence="1 2" id="KW-0732">Signal</keyword>